<sequence length="68" mass="7468">MLLSTSALIQRVAKIIRTLVIISSSSDLNLMNKDSLDSFHQEKSNGGQHALLAPIDHEVIAKMSKTCF</sequence>
<dbReference type="HOGENOM" id="CLU_2795223_0_0_1"/>
<dbReference type="EMBL" id="KI282954">
    <property type="protein sequence ID" value="ESA14388.1"/>
    <property type="molecule type" value="Genomic_DNA"/>
</dbReference>
<protein>
    <submittedName>
        <fullName evidence="1">Uncharacterized protein</fullName>
    </submittedName>
</protein>
<gene>
    <name evidence="1" type="ORF">GLOINDRAFT_25006</name>
</gene>
<proteinExistence type="predicted"/>
<dbReference type="AlphaFoldDB" id="U9U725"/>
<organism evidence="1">
    <name type="scientific">Rhizophagus irregularis (strain DAOM 181602 / DAOM 197198 / MUCL 43194)</name>
    <name type="common">Arbuscular mycorrhizal fungus</name>
    <name type="synonym">Glomus intraradices</name>
    <dbReference type="NCBI Taxonomy" id="747089"/>
    <lineage>
        <taxon>Eukaryota</taxon>
        <taxon>Fungi</taxon>
        <taxon>Fungi incertae sedis</taxon>
        <taxon>Mucoromycota</taxon>
        <taxon>Glomeromycotina</taxon>
        <taxon>Glomeromycetes</taxon>
        <taxon>Glomerales</taxon>
        <taxon>Glomeraceae</taxon>
        <taxon>Rhizophagus</taxon>
    </lineage>
</organism>
<reference evidence="1" key="1">
    <citation type="submission" date="2013-07" db="EMBL/GenBank/DDBJ databases">
        <title>The genome of an arbuscular mycorrhizal fungus provides insights into the evolution of the oldest plant symbiosis.</title>
        <authorList>
            <consortium name="DOE Joint Genome Institute"/>
            <person name="Tisserant E."/>
            <person name="Malbreil M."/>
            <person name="Kuo A."/>
            <person name="Kohler A."/>
            <person name="Symeonidi A."/>
            <person name="Balestrini R."/>
            <person name="Charron P."/>
            <person name="Duensing N."/>
            <person name="Frei-dit-Frey N."/>
            <person name="Gianinazzi-Pearson V."/>
            <person name="Gilbert B."/>
            <person name="Handa Y."/>
            <person name="Hijri M."/>
            <person name="Kaul R."/>
            <person name="Kawaguchi M."/>
            <person name="Krajinski F."/>
            <person name="Lammers P."/>
            <person name="Lapierre D."/>
            <person name="Masclaux F.G."/>
            <person name="Murat C."/>
            <person name="Morin E."/>
            <person name="Ndikumana S."/>
            <person name="Pagni M."/>
            <person name="Petitpierre D."/>
            <person name="Requena N."/>
            <person name="Rosikiewicz P."/>
            <person name="Riley R."/>
            <person name="Saito K."/>
            <person name="San Clemente H."/>
            <person name="Shapiro H."/>
            <person name="van Tuinen D."/>
            <person name="Becard G."/>
            <person name="Bonfante P."/>
            <person name="Paszkowski U."/>
            <person name="Shachar-Hill Y."/>
            <person name="Young J.P."/>
            <person name="Sanders I.R."/>
            <person name="Henrissat B."/>
            <person name="Rensing S.A."/>
            <person name="Grigoriev I.V."/>
            <person name="Corradi N."/>
            <person name="Roux C."/>
            <person name="Martin F."/>
        </authorList>
    </citation>
    <scope>NUCLEOTIDE SEQUENCE</scope>
    <source>
        <strain evidence="1">DAOM 197198</strain>
    </source>
</reference>
<evidence type="ECO:0000313" key="1">
    <source>
        <dbReference type="EMBL" id="ESA14388.1"/>
    </source>
</evidence>
<accession>U9U725</accession>
<name>U9U725_RHIID</name>